<dbReference type="GO" id="GO:0006220">
    <property type="term" value="P:pyrimidine nucleotide metabolic process"/>
    <property type="evidence" value="ECO:0007669"/>
    <property type="project" value="UniProtKB-UniRule"/>
</dbReference>
<dbReference type="CDD" id="cd02020">
    <property type="entry name" value="CMPK"/>
    <property type="match status" value="1"/>
</dbReference>
<protein>
    <recommendedName>
        <fullName evidence="8">Cytidylate kinase</fullName>
        <shortName evidence="8">CK</shortName>
        <ecNumber evidence="8">2.7.4.25</ecNumber>
    </recommendedName>
    <alternativeName>
        <fullName evidence="8">Cytidine monophosphate kinase</fullName>
        <shortName evidence="8">CMP kinase</shortName>
    </alternativeName>
</protein>
<dbReference type="PANTHER" id="PTHR21299:SF2">
    <property type="entry name" value="CYTIDYLATE KINASE"/>
    <property type="match status" value="1"/>
</dbReference>
<comment type="subcellular location">
    <subcellularLocation>
        <location evidence="8">Cytoplasm</location>
    </subcellularLocation>
</comment>
<comment type="similarity">
    <text evidence="1 8">Belongs to the cytidylate kinase family. Type 1 subfamily.</text>
</comment>
<comment type="catalytic activity">
    <reaction evidence="6 8">
        <text>dCMP + ATP = dCDP + ADP</text>
        <dbReference type="Rhea" id="RHEA:25094"/>
        <dbReference type="ChEBI" id="CHEBI:30616"/>
        <dbReference type="ChEBI" id="CHEBI:57566"/>
        <dbReference type="ChEBI" id="CHEBI:58593"/>
        <dbReference type="ChEBI" id="CHEBI:456216"/>
        <dbReference type="EC" id="2.7.4.25"/>
    </reaction>
</comment>
<evidence type="ECO:0000256" key="3">
    <source>
        <dbReference type="ARBA" id="ARBA00022741"/>
    </source>
</evidence>
<evidence type="ECO:0000256" key="7">
    <source>
        <dbReference type="ARBA" id="ARBA00048478"/>
    </source>
</evidence>
<evidence type="ECO:0000256" key="6">
    <source>
        <dbReference type="ARBA" id="ARBA00047615"/>
    </source>
</evidence>
<dbReference type="GO" id="GO:0015949">
    <property type="term" value="P:nucleobase-containing small molecule interconversion"/>
    <property type="evidence" value="ECO:0007669"/>
    <property type="project" value="TreeGrafter"/>
</dbReference>
<dbReference type="Proteomes" id="UP001241537">
    <property type="component" value="Unassembled WGS sequence"/>
</dbReference>
<dbReference type="InterPro" id="IPR011994">
    <property type="entry name" value="Cytidylate_kinase_dom"/>
</dbReference>
<evidence type="ECO:0000256" key="1">
    <source>
        <dbReference type="ARBA" id="ARBA00009427"/>
    </source>
</evidence>
<keyword evidence="3 8" id="KW-0547">Nucleotide-binding</keyword>
<organism evidence="10 11">
    <name type="scientific">Moryella indoligenes</name>
    <dbReference type="NCBI Taxonomy" id="371674"/>
    <lineage>
        <taxon>Bacteria</taxon>
        <taxon>Bacillati</taxon>
        <taxon>Bacillota</taxon>
        <taxon>Clostridia</taxon>
        <taxon>Lachnospirales</taxon>
        <taxon>Lachnospiraceae</taxon>
        <taxon>Moryella</taxon>
    </lineage>
</organism>
<name>A0AAE3VBB2_9FIRM</name>
<dbReference type="NCBIfam" id="TIGR00017">
    <property type="entry name" value="cmk"/>
    <property type="match status" value="1"/>
</dbReference>
<dbReference type="RefSeq" id="WP_307254858.1">
    <property type="nucleotide sequence ID" value="NZ_JAUSTO010000009.1"/>
</dbReference>
<dbReference type="HAMAP" id="MF_00238">
    <property type="entry name" value="Cytidyl_kinase_type1"/>
    <property type="match status" value="1"/>
</dbReference>
<dbReference type="EC" id="2.7.4.25" evidence="8"/>
<dbReference type="GO" id="GO:0036431">
    <property type="term" value="F:dCMP kinase activity"/>
    <property type="evidence" value="ECO:0007669"/>
    <property type="project" value="InterPro"/>
</dbReference>
<gene>
    <name evidence="8" type="primary">cmk</name>
    <name evidence="10" type="ORF">J2S20_001614</name>
</gene>
<keyword evidence="5 8" id="KW-0067">ATP-binding</keyword>
<dbReference type="InterPro" id="IPR027417">
    <property type="entry name" value="P-loop_NTPase"/>
</dbReference>
<dbReference type="GO" id="GO:0005524">
    <property type="term" value="F:ATP binding"/>
    <property type="evidence" value="ECO:0007669"/>
    <property type="project" value="UniProtKB-UniRule"/>
</dbReference>
<keyword evidence="2 8" id="KW-0808">Transferase</keyword>
<keyword evidence="11" id="KW-1185">Reference proteome</keyword>
<keyword evidence="8" id="KW-0963">Cytoplasm</keyword>
<keyword evidence="4 8" id="KW-0418">Kinase</keyword>
<accession>A0AAE3VBB2</accession>
<comment type="catalytic activity">
    <reaction evidence="7 8">
        <text>CMP + ATP = CDP + ADP</text>
        <dbReference type="Rhea" id="RHEA:11600"/>
        <dbReference type="ChEBI" id="CHEBI:30616"/>
        <dbReference type="ChEBI" id="CHEBI:58069"/>
        <dbReference type="ChEBI" id="CHEBI:60377"/>
        <dbReference type="ChEBI" id="CHEBI:456216"/>
        <dbReference type="EC" id="2.7.4.25"/>
    </reaction>
</comment>
<evidence type="ECO:0000259" key="9">
    <source>
        <dbReference type="Pfam" id="PF02224"/>
    </source>
</evidence>
<evidence type="ECO:0000256" key="8">
    <source>
        <dbReference type="HAMAP-Rule" id="MF_00238"/>
    </source>
</evidence>
<dbReference type="EMBL" id="JAUSTO010000009">
    <property type="protein sequence ID" value="MDQ0152913.1"/>
    <property type="molecule type" value="Genomic_DNA"/>
</dbReference>
<dbReference type="Pfam" id="PF02224">
    <property type="entry name" value="Cytidylate_kin"/>
    <property type="match status" value="1"/>
</dbReference>
<proteinExistence type="inferred from homology"/>
<dbReference type="InterPro" id="IPR003136">
    <property type="entry name" value="Cytidylate_kin"/>
</dbReference>
<dbReference type="AlphaFoldDB" id="A0AAE3VBB2"/>
<dbReference type="Gene3D" id="3.40.50.300">
    <property type="entry name" value="P-loop containing nucleotide triphosphate hydrolases"/>
    <property type="match status" value="1"/>
</dbReference>
<comment type="caution">
    <text evidence="10">The sequence shown here is derived from an EMBL/GenBank/DDBJ whole genome shotgun (WGS) entry which is preliminary data.</text>
</comment>
<sequence>MEKIRALAIDGPAGAGKSTIAKAVSRELNWIYVDTGAMFRAIALFLTERGTDTDSEEAVAAALDGVDIALRHENGEQRIFLNGRDVSAEIREEAVGNMASRVSVYPAVRNKLLFLQRQLAAAQPVVMDGRDIGTVVLPNADTKIYLTASAEVRAKRRLRELLLKGQSAELAEVQRDIEARDYRDMHRETAPLRQAEDAVLLDSSDMSAAEVQRKILSLVRGSRER</sequence>
<dbReference type="GO" id="GO:0005829">
    <property type="term" value="C:cytosol"/>
    <property type="evidence" value="ECO:0007669"/>
    <property type="project" value="TreeGrafter"/>
</dbReference>
<evidence type="ECO:0000313" key="10">
    <source>
        <dbReference type="EMBL" id="MDQ0152913.1"/>
    </source>
</evidence>
<feature type="domain" description="Cytidylate kinase" evidence="9">
    <location>
        <begin position="8"/>
        <end position="219"/>
    </location>
</feature>
<evidence type="ECO:0000313" key="11">
    <source>
        <dbReference type="Proteomes" id="UP001241537"/>
    </source>
</evidence>
<feature type="binding site" evidence="8">
    <location>
        <begin position="11"/>
        <end position="19"/>
    </location>
    <ligand>
        <name>ATP</name>
        <dbReference type="ChEBI" id="CHEBI:30616"/>
    </ligand>
</feature>
<dbReference type="SUPFAM" id="SSF52540">
    <property type="entry name" value="P-loop containing nucleoside triphosphate hydrolases"/>
    <property type="match status" value="1"/>
</dbReference>
<dbReference type="PANTHER" id="PTHR21299">
    <property type="entry name" value="CYTIDYLATE KINASE/PANTOATE-BETA-ALANINE LIGASE"/>
    <property type="match status" value="1"/>
</dbReference>
<evidence type="ECO:0000256" key="2">
    <source>
        <dbReference type="ARBA" id="ARBA00022679"/>
    </source>
</evidence>
<reference evidence="10" key="1">
    <citation type="submission" date="2023-07" db="EMBL/GenBank/DDBJ databases">
        <title>Genomic Encyclopedia of Type Strains, Phase IV (KMG-IV): sequencing the most valuable type-strain genomes for metagenomic binning, comparative biology and taxonomic classification.</title>
        <authorList>
            <person name="Goeker M."/>
        </authorList>
    </citation>
    <scope>NUCLEOTIDE SEQUENCE</scope>
    <source>
        <strain evidence="10">DSM 19659</strain>
    </source>
</reference>
<evidence type="ECO:0000256" key="5">
    <source>
        <dbReference type="ARBA" id="ARBA00022840"/>
    </source>
</evidence>
<evidence type="ECO:0000256" key="4">
    <source>
        <dbReference type="ARBA" id="ARBA00022777"/>
    </source>
</evidence>